<keyword evidence="3" id="KW-1185">Reference proteome</keyword>
<dbReference type="RefSeq" id="WP_377980864.1">
    <property type="nucleotide sequence ID" value="NZ_JBBKXX010000002.1"/>
</dbReference>
<dbReference type="Proteomes" id="UP001598019">
    <property type="component" value="Unassembled WGS sequence"/>
</dbReference>
<sequence>MKKLASLFSLLFFVFSANAKVSISFSNDYQDVYHLSLIIYTPDGKIQTRVSNLNPAEIKTYILPGNTEIFIADNKQEAFAMKGNDIKATGVKPSIVLKETDSEIVVNLSSLTQGAKSKEEVLKSIVGKYELSGISAFMGANTLIDYTKTKGIWKAYASMLMQGRRSGENLPISPDVMKKLKTMKIMVNPDLSVVLSCNEIAIATIPFKADGMMYELKGTYDENSREELYKPKPNVTFKDGELFLYAKDQMGETELAPYDFAEVFANAIIISYKVKENEFQVVLCESEGTGFATYVFKKGIAPKK</sequence>
<organism evidence="2 3">
    <name type="scientific">Aquirufa esocilacus</name>
    <dbReference type="NCBI Taxonomy" id="3096513"/>
    <lineage>
        <taxon>Bacteria</taxon>
        <taxon>Pseudomonadati</taxon>
        <taxon>Bacteroidota</taxon>
        <taxon>Cytophagia</taxon>
        <taxon>Cytophagales</taxon>
        <taxon>Flectobacillaceae</taxon>
        <taxon>Aquirufa</taxon>
    </lineage>
</organism>
<dbReference type="EMBL" id="JBBKXX010000002">
    <property type="protein sequence ID" value="MFD3408476.1"/>
    <property type="molecule type" value="Genomic_DNA"/>
</dbReference>
<proteinExistence type="predicted"/>
<protein>
    <recommendedName>
        <fullName evidence="4">DUF4138 domain-containing protein</fullName>
    </recommendedName>
</protein>
<comment type="caution">
    <text evidence="2">The sequence shown here is derived from an EMBL/GenBank/DDBJ whole genome shotgun (WGS) entry which is preliminary data.</text>
</comment>
<feature type="signal peptide" evidence="1">
    <location>
        <begin position="1"/>
        <end position="19"/>
    </location>
</feature>
<gene>
    <name evidence="2" type="ORF">SKC37_07395</name>
</gene>
<feature type="chain" id="PRO_5047423841" description="DUF4138 domain-containing protein" evidence="1">
    <location>
        <begin position="20"/>
        <end position="304"/>
    </location>
</feature>
<evidence type="ECO:0000313" key="3">
    <source>
        <dbReference type="Proteomes" id="UP001598019"/>
    </source>
</evidence>
<reference evidence="2 3" key="1">
    <citation type="submission" date="2024-03" db="EMBL/GenBank/DDBJ databases">
        <title>Aquirufa genome sequencing.</title>
        <authorList>
            <person name="Pitt A."/>
            <person name="Hahn M.W."/>
        </authorList>
    </citation>
    <scope>NUCLEOTIDE SEQUENCE [LARGE SCALE GENOMIC DNA]</scope>
    <source>
        <strain evidence="2 3">HETE-83D</strain>
    </source>
</reference>
<evidence type="ECO:0000313" key="2">
    <source>
        <dbReference type="EMBL" id="MFD3408476.1"/>
    </source>
</evidence>
<evidence type="ECO:0008006" key="4">
    <source>
        <dbReference type="Google" id="ProtNLM"/>
    </source>
</evidence>
<name>A0ABW6DS12_9BACT</name>
<evidence type="ECO:0000256" key="1">
    <source>
        <dbReference type="SAM" id="SignalP"/>
    </source>
</evidence>
<accession>A0ABW6DS12</accession>
<keyword evidence="1" id="KW-0732">Signal</keyword>